<gene>
    <name evidence="1" type="ORF">CDEB00056_LOCUS18924</name>
</gene>
<accession>A0A7S3QDQ3</accession>
<name>A0A7S3QDQ3_9STRA</name>
<evidence type="ECO:0000313" key="1">
    <source>
        <dbReference type="EMBL" id="CAE0474071.1"/>
    </source>
</evidence>
<reference evidence="1" key="1">
    <citation type="submission" date="2021-01" db="EMBL/GenBank/DDBJ databases">
        <authorList>
            <person name="Corre E."/>
            <person name="Pelletier E."/>
            <person name="Niang G."/>
            <person name="Scheremetjew M."/>
            <person name="Finn R."/>
            <person name="Kale V."/>
            <person name="Holt S."/>
            <person name="Cochrane G."/>
            <person name="Meng A."/>
            <person name="Brown T."/>
            <person name="Cohen L."/>
        </authorList>
    </citation>
    <scope>NUCLEOTIDE SEQUENCE</scope>
    <source>
        <strain evidence="1">MM31A-1</strain>
    </source>
</reference>
<organism evidence="1">
    <name type="scientific">Chaetoceros debilis</name>
    <dbReference type="NCBI Taxonomy" id="122233"/>
    <lineage>
        <taxon>Eukaryota</taxon>
        <taxon>Sar</taxon>
        <taxon>Stramenopiles</taxon>
        <taxon>Ochrophyta</taxon>
        <taxon>Bacillariophyta</taxon>
        <taxon>Coscinodiscophyceae</taxon>
        <taxon>Chaetocerotophycidae</taxon>
        <taxon>Chaetocerotales</taxon>
        <taxon>Chaetocerotaceae</taxon>
        <taxon>Chaetoceros</taxon>
    </lineage>
</organism>
<sequence>MAVKYITFPQVPWRQDDKLCNKQIQVGEVVIVHRLKKRPELNDRRAIVLQEVDDGSRWLVKLLAYNTPIAVKPLNLKLPPQPVYESHPDSMNMYMWQTKHMMDRTKWMEFTTGEKNRVKARGVTYASDPPEEQALKLAELLACHSEEFSPNKTILLGVAGKYYGAIPGSSMQNYVQQNMEHNCGILALMNMCQQEHIERSLSESEKEHIGNIEAVIAALLENNPVSFQALFQSIACPPYIGPIEEEPTIHTDALDRCCSSSDLKEWKITPPQSHKDYIRLMLGYYLLLQFITEHTRGTDLGKVFLRVIEKHDLFPHFLERSINLVAREIMGTPDGVALGHDVRIVLANMCYMSGNFCEHLYVYLAKKEAPTLLPVKQLLMAKDITSYEELAIFLTLLTKE</sequence>
<dbReference type="EMBL" id="HBIO01024649">
    <property type="protein sequence ID" value="CAE0474071.1"/>
    <property type="molecule type" value="Transcribed_RNA"/>
</dbReference>
<dbReference type="AlphaFoldDB" id="A0A7S3QDQ3"/>
<proteinExistence type="predicted"/>
<protein>
    <submittedName>
        <fullName evidence="1">Uncharacterized protein</fullName>
    </submittedName>
</protein>